<dbReference type="EMBL" id="VEPZ02001443">
    <property type="protein sequence ID" value="KAE8672577.1"/>
    <property type="molecule type" value="Genomic_DNA"/>
</dbReference>
<name>A0A6A2YED9_HIBSY</name>
<keyword evidence="2" id="KW-1185">Reference proteome</keyword>
<reference evidence="1" key="1">
    <citation type="submission" date="2019-09" db="EMBL/GenBank/DDBJ databases">
        <title>Draft genome information of white flower Hibiscus syriacus.</title>
        <authorList>
            <person name="Kim Y.-M."/>
        </authorList>
    </citation>
    <scope>NUCLEOTIDE SEQUENCE [LARGE SCALE GENOMIC DNA]</scope>
    <source>
        <strain evidence="1">YM2019G1</strain>
    </source>
</reference>
<dbReference type="PANTHER" id="PTHR33148">
    <property type="entry name" value="PLASTID MOVEMENT IMPAIRED PROTEIN-RELATED"/>
    <property type="match status" value="1"/>
</dbReference>
<sequence length="122" mass="13582">MGNCVVVGLGEANKVIRVITSNGGVVKFSTPITSGSITDTTSDNRRPRQVHQARTNSVPASLVVPYRMTQPTLKRSHTDVFYRYKYNHHHPGVFKVKLVITTEHLLEILSQEARIEGVRTVA</sequence>
<proteinExistence type="predicted"/>
<protein>
    <submittedName>
        <fullName evidence="1">Uncharacterized protein</fullName>
    </submittedName>
</protein>
<dbReference type="AlphaFoldDB" id="A0A6A2YED9"/>
<evidence type="ECO:0000313" key="1">
    <source>
        <dbReference type="EMBL" id="KAE8672577.1"/>
    </source>
</evidence>
<comment type="caution">
    <text evidence="1">The sequence shown here is derived from an EMBL/GenBank/DDBJ whole genome shotgun (WGS) entry which is preliminary data.</text>
</comment>
<dbReference type="PANTHER" id="PTHR33148:SF48">
    <property type="entry name" value="DUF4228 DOMAIN PROTEIN"/>
    <property type="match status" value="1"/>
</dbReference>
<accession>A0A6A2YED9</accession>
<dbReference type="Proteomes" id="UP000436088">
    <property type="component" value="Unassembled WGS sequence"/>
</dbReference>
<evidence type="ECO:0000313" key="2">
    <source>
        <dbReference type="Proteomes" id="UP000436088"/>
    </source>
</evidence>
<organism evidence="1 2">
    <name type="scientific">Hibiscus syriacus</name>
    <name type="common">Rose of Sharon</name>
    <dbReference type="NCBI Taxonomy" id="106335"/>
    <lineage>
        <taxon>Eukaryota</taxon>
        <taxon>Viridiplantae</taxon>
        <taxon>Streptophyta</taxon>
        <taxon>Embryophyta</taxon>
        <taxon>Tracheophyta</taxon>
        <taxon>Spermatophyta</taxon>
        <taxon>Magnoliopsida</taxon>
        <taxon>eudicotyledons</taxon>
        <taxon>Gunneridae</taxon>
        <taxon>Pentapetalae</taxon>
        <taxon>rosids</taxon>
        <taxon>malvids</taxon>
        <taxon>Malvales</taxon>
        <taxon>Malvaceae</taxon>
        <taxon>Malvoideae</taxon>
        <taxon>Hibiscus</taxon>
    </lineage>
</organism>
<gene>
    <name evidence="1" type="ORF">F3Y22_tig00111837pilonHSYRG00525</name>
</gene>